<dbReference type="EMBL" id="CP144698">
    <property type="protein sequence ID" value="WVZ17532.1"/>
    <property type="molecule type" value="Genomic_DNA"/>
</dbReference>
<keyword evidence="2" id="KW-1185">Reference proteome</keyword>
<reference evidence="1 2" key="1">
    <citation type="journal article" date="2023" name="Life. Sci Alliance">
        <title>Evolutionary insights into 3D genome organization and epigenetic landscape of Vigna mungo.</title>
        <authorList>
            <person name="Junaid A."/>
            <person name="Singh B."/>
            <person name="Bhatia S."/>
        </authorList>
    </citation>
    <scope>NUCLEOTIDE SEQUENCE [LARGE SCALE GENOMIC DNA]</scope>
    <source>
        <strain evidence="1">Urdbean</strain>
    </source>
</reference>
<protein>
    <submittedName>
        <fullName evidence="1">Uncharacterized protein</fullName>
    </submittedName>
</protein>
<dbReference type="Proteomes" id="UP001374535">
    <property type="component" value="Chromosome 3"/>
</dbReference>
<evidence type="ECO:0000313" key="1">
    <source>
        <dbReference type="EMBL" id="WVZ17532.1"/>
    </source>
</evidence>
<evidence type="ECO:0000313" key="2">
    <source>
        <dbReference type="Proteomes" id="UP001374535"/>
    </source>
</evidence>
<sequence>MVHGLPRHILMLRGCLLPTNQPRRVPNRGGPWRHINQNHRAGTNLCTFPNLNISQNCSTSANKHPIPNLGMPVTTNLASPAQCNMVQNGYIVPNHRCLPHHHPSGMIKQNPLPNPRRRVNIHRKHISNPRVQCQCQRPPRLPP</sequence>
<accession>A0AAQ3NZ02</accession>
<organism evidence="1 2">
    <name type="scientific">Vigna mungo</name>
    <name type="common">Black gram</name>
    <name type="synonym">Phaseolus mungo</name>
    <dbReference type="NCBI Taxonomy" id="3915"/>
    <lineage>
        <taxon>Eukaryota</taxon>
        <taxon>Viridiplantae</taxon>
        <taxon>Streptophyta</taxon>
        <taxon>Embryophyta</taxon>
        <taxon>Tracheophyta</taxon>
        <taxon>Spermatophyta</taxon>
        <taxon>Magnoliopsida</taxon>
        <taxon>eudicotyledons</taxon>
        <taxon>Gunneridae</taxon>
        <taxon>Pentapetalae</taxon>
        <taxon>rosids</taxon>
        <taxon>fabids</taxon>
        <taxon>Fabales</taxon>
        <taxon>Fabaceae</taxon>
        <taxon>Papilionoideae</taxon>
        <taxon>50 kb inversion clade</taxon>
        <taxon>NPAAA clade</taxon>
        <taxon>indigoferoid/millettioid clade</taxon>
        <taxon>Phaseoleae</taxon>
        <taxon>Vigna</taxon>
    </lineage>
</organism>
<name>A0AAQ3NZ02_VIGMU</name>
<proteinExistence type="predicted"/>
<dbReference type="AlphaFoldDB" id="A0AAQ3NZ02"/>
<gene>
    <name evidence="1" type="ORF">V8G54_010514</name>
</gene>